<feature type="non-terminal residue" evidence="1">
    <location>
        <position position="112"/>
    </location>
</feature>
<proteinExistence type="predicted"/>
<dbReference type="GO" id="GO:0016874">
    <property type="term" value="F:ligase activity"/>
    <property type="evidence" value="ECO:0007669"/>
    <property type="project" value="UniProtKB-KW"/>
</dbReference>
<organism evidence="1 2">
    <name type="scientific">Micromonospora fluostatini</name>
    <dbReference type="NCBI Taxonomy" id="1629071"/>
    <lineage>
        <taxon>Bacteria</taxon>
        <taxon>Bacillati</taxon>
        <taxon>Actinomycetota</taxon>
        <taxon>Actinomycetes</taxon>
        <taxon>Micromonosporales</taxon>
        <taxon>Micromonosporaceae</taxon>
        <taxon>Micromonospora</taxon>
    </lineage>
</organism>
<keyword evidence="2" id="KW-1185">Reference proteome</keyword>
<protein>
    <submittedName>
        <fullName evidence="1">ATP-dependent carboxylate-amine ligase</fullName>
    </submittedName>
</protein>
<dbReference type="EMBL" id="SMKE01001179">
    <property type="protein sequence ID" value="TDB78947.1"/>
    <property type="molecule type" value="Genomic_DNA"/>
</dbReference>
<dbReference type="Proteomes" id="UP000295626">
    <property type="component" value="Unassembled WGS sequence"/>
</dbReference>
<evidence type="ECO:0000313" key="2">
    <source>
        <dbReference type="Proteomes" id="UP000295626"/>
    </source>
</evidence>
<evidence type="ECO:0000313" key="1">
    <source>
        <dbReference type="EMBL" id="TDB78947.1"/>
    </source>
</evidence>
<gene>
    <name evidence="1" type="ORF">E1091_19585</name>
</gene>
<sequence length="112" mass="12549">MLADITHVYFRRPGPFDLPAEMDPLERRWAEQEARLGLGGLLFALPHARWVNDPHAMTAAEFKPRQLAVAARLGMTVPPTVITNDPQRAREFAGVHADAGVIYKPLHTHSYI</sequence>
<accession>A0ABY2DBR9</accession>
<keyword evidence="1" id="KW-0436">Ligase</keyword>
<reference evidence="1 2" key="1">
    <citation type="submission" date="2019-02" db="EMBL/GenBank/DDBJ databases">
        <title>Draft genome sequences of novel Actinobacteria.</title>
        <authorList>
            <person name="Sahin N."/>
            <person name="Ay H."/>
            <person name="Saygin H."/>
        </authorList>
    </citation>
    <scope>NUCLEOTIDE SEQUENCE [LARGE SCALE GENOMIC DNA]</scope>
    <source>
        <strain evidence="1 2">JCM 30529</strain>
    </source>
</reference>
<comment type="caution">
    <text evidence="1">The sequence shown here is derived from an EMBL/GenBank/DDBJ whole genome shotgun (WGS) entry which is preliminary data.</text>
</comment>
<name>A0ABY2DBR9_9ACTN</name>